<reference evidence="1 2" key="2">
    <citation type="submission" date="2018-11" db="EMBL/GenBank/DDBJ databases">
        <authorList>
            <consortium name="Pathogen Informatics"/>
        </authorList>
    </citation>
    <scope>NUCLEOTIDE SEQUENCE [LARGE SCALE GENOMIC DNA]</scope>
</reference>
<gene>
    <name evidence="1" type="ORF">NBR_LOCUS21982</name>
</gene>
<evidence type="ECO:0000313" key="2">
    <source>
        <dbReference type="Proteomes" id="UP000271162"/>
    </source>
</evidence>
<dbReference type="Proteomes" id="UP000271162">
    <property type="component" value="Unassembled WGS sequence"/>
</dbReference>
<sequence length="204" mass="23527">KQWKQAYRPLAIEEANYEVELDNPLPVQREEERQATNVLVHTTTPYVDVFQGINRAELQSIKRIVAFVLRFIHNTVIRRNAKKATQIKLSPLFDEAKPSYSPIPDGLEIKRATKMVAKQHQLAWIAPATQAALKHLNLYIDHEGILRCRGRLDKSAMSKEAKFPMLVLQRTWLSRLIIEDCHAKQHPGISHTMCKIKELYRAEG</sequence>
<reference evidence="3" key="1">
    <citation type="submission" date="2017-02" db="UniProtKB">
        <authorList>
            <consortium name="WormBaseParasite"/>
        </authorList>
    </citation>
    <scope>IDENTIFICATION</scope>
</reference>
<evidence type="ECO:0000313" key="3">
    <source>
        <dbReference type="WBParaSite" id="NBR_0002198101-mRNA-1"/>
    </source>
</evidence>
<dbReference type="EMBL" id="UYSL01027184">
    <property type="protein sequence ID" value="VDL86484.1"/>
    <property type="molecule type" value="Genomic_DNA"/>
</dbReference>
<proteinExistence type="predicted"/>
<dbReference type="AlphaFoldDB" id="A0A0N4YXK9"/>
<dbReference type="WBParaSite" id="NBR_0002198101-mRNA-1">
    <property type="protein sequence ID" value="NBR_0002198101-mRNA-1"/>
    <property type="gene ID" value="NBR_0002198101"/>
</dbReference>
<keyword evidence="2" id="KW-1185">Reference proteome</keyword>
<organism evidence="3">
    <name type="scientific">Nippostrongylus brasiliensis</name>
    <name type="common">Rat hookworm</name>
    <dbReference type="NCBI Taxonomy" id="27835"/>
    <lineage>
        <taxon>Eukaryota</taxon>
        <taxon>Metazoa</taxon>
        <taxon>Ecdysozoa</taxon>
        <taxon>Nematoda</taxon>
        <taxon>Chromadorea</taxon>
        <taxon>Rhabditida</taxon>
        <taxon>Rhabditina</taxon>
        <taxon>Rhabditomorpha</taxon>
        <taxon>Strongyloidea</taxon>
        <taxon>Heligmosomidae</taxon>
        <taxon>Nippostrongylus</taxon>
    </lineage>
</organism>
<evidence type="ECO:0000313" key="1">
    <source>
        <dbReference type="EMBL" id="VDL86484.1"/>
    </source>
</evidence>
<protein>
    <submittedName>
        <fullName evidence="3">Integrase</fullName>
    </submittedName>
</protein>
<dbReference type="PANTHER" id="PTHR47331">
    <property type="entry name" value="PHD-TYPE DOMAIN-CONTAINING PROTEIN"/>
    <property type="match status" value="1"/>
</dbReference>
<name>A0A0N4YXK9_NIPBR</name>
<accession>A0A0N4YXK9</accession>